<name>A0A094YTL2_9PROT</name>
<reference evidence="1 2" key="1">
    <citation type="submission" date="2014-06" db="EMBL/GenBank/DDBJ databases">
        <title>Functional and comparative genomic analyses of the Drosophila gut microbiota identify candidate symbiosis factors.</title>
        <authorList>
            <person name="Newell P.D."/>
            <person name="Chaston J.M."/>
            <person name="Douglas A.E."/>
        </authorList>
    </citation>
    <scope>NUCLEOTIDE SEQUENCE [LARGE SCALE GENOMIC DNA]</scope>
    <source>
        <strain evidence="1 2">DmCS_006</strain>
    </source>
</reference>
<dbReference type="Proteomes" id="UP000029448">
    <property type="component" value="Unassembled WGS sequence"/>
</dbReference>
<evidence type="ECO:0000313" key="1">
    <source>
        <dbReference type="EMBL" id="KGB25345.1"/>
    </source>
</evidence>
<dbReference type="STRING" id="104102.AtDm6_0540"/>
<dbReference type="PATRIC" id="fig|104102.7.peg.537"/>
<evidence type="ECO:0000313" key="2">
    <source>
        <dbReference type="Proteomes" id="UP000029448"/>
    </source>
</evidence>
<dbReference type="AlphaFoldDB" id="A0A094YTL2"/>
<accession>A0A094YTL2</accession>
<comment type="caution">
    <text evidence="1">The sequence shown here is derived from an EMBL/GenBank/DDBJ whole genome shotgun (WGS) entry which is preliminary data.</text>
</comment>
<gene>
    <name evidence="1" type="ORF">AtDm6_0540</name>
</gene>
<proteinExistence type="predicted"/>
<organism evidence="1 2">
    <name type="scientific">Acetobacter tropicalis</name>
    <dbReference type="NCBI Taxonomy" id="104102"/>
    <lineage>
        <taxon>Bacteria</taxon>
        <taxon>Pseudomonadati</taxon>
        <taxon>Pseudomonadota</taxon>
        <taxon>Alphaproteobacteria</taxon>
        <taxon>Acetobacterales</taxon>
        <taxon>Acetobacteraceae</taxon>
        <taxon>Acetobacter</taxon>
    </lineage>
</organism>
<dbReference type="EMBL" id="JOKM01000018">
    <property type="protein sequence ID" value="KGB25345.1"/>
    <property type="molecule type" value="Genomic_DNA"/>
</dbReference>
<keyword evidence="2" id="KW-1185">Reference proteome</keyword>
<protein>
    <submittedName>
        <fullName evidence="1">Uncharacterized protein</fullName>
    </submittedName>
</protein>
<sequence>MCDEAYSLGGAPTVQAAENLPERYAATVYGPHGAEADNGVWQCAGVTSKDGRLAYRAMDGVRVRWSP</sequence>